<keyword evidence="2" id="KW-1133">Transmembrane helix</keyword>
<dbReference type="AlphaFoldDB" id="A0A1D2V852"/>
<dbReference type="EMBL" id="KV454503">
    <property type="protein sequence ID" value="ODV57851.1"/>
    <property type="molecule type" value="Genomic_DNA"/>
</dbReference>
<protein>
    <submittedName>
        <fullName evidence="3">Uncharacterized protein</fullName>
    </submittedName>
</protein>
<name>A0A1D2V852_9ASCO</name>
<organism evidence="3 4">
    <name type="scientific">Ascoidea rubescens DSM 1968</name>
    <dbReference type="NCBI Taxonomy" id="1344418"/>
    <lineage>
        <taxon>Eukaryota</taxon>
        <taxon>Fungi</taxon>
        <taxon>Dikarya</taxon>
        <taxon>Ascomycota</taxon>
        <taxon>Saccharomycotina</taxon>
        <taxon>Saccharomycetes</taxon>
        <taxon>Ascoideaceae</taxon>
        <taxon>Ascoidea</taxon>
    </lineage>
</organism>
<feature type="region of interest" description="Disordered" evidence="1">
    <location>
        <begin position="42"/>
        <end position="67"/>
    </location>
</feature>
<evidence type="ECO:0000313" key="3">
    <source>
        <dbReference type="EMBL" id="ODV57851.1"/>
    </source>
</evidence>
<dbReference type="RefSeq" id="XP_020044158.1">
    <property type="nucleotide sequence ID" value="XM_020188670.1"/>
</dbReference>
<feature type="transmembrane region" description="Helical" evidence="2">
    <location>
        <begin position="142"/>
        <end position="164"/>
    </location>
</feature>
<keyword evidence="2" id="KW-0472">Membrane</keyword>
<accession>A0A1D2V852</accession>
<keyword evidence="4" id="KW-1185">Reference proteome</keyword>
<reference evidence="4" key="1">
    <citation type="submission" date="2016-05" db="EMBL/GenBank/DDBJ databases">
        <title>Comparative genomics of biotechnologically important yeasts.</title>
        <authorList>
            <consortium name="DOE Joint Genome Institute"/>
            <person name="Riley R."/>
            <person name="Haridas S."/>
            <person name="Wolfe K.H."/>
            <person name="Lopes M.R."/>
            <person name="Hittinger C.T."/>
            <person name="Goker M."/>
            <person name="Salamov A."/>
            <person name="Wisecaver J."/>
            <person name="Long T.M."/>
            <person name="Aerts A.L."/>
            <person name="Barry K."/>
            <person name="Choi C."/>
            <person name="Clum A."/>
            <person name="Coughlan A.Y."/>
            <person name="Deshpande S."/>
            <person name="Douglass A.P."/>
            <person name="Hanson S.J."/>
            <person name="Klenk H.-P."/>
            <person name="Labutti K."/>
            <person name="Lapidus A."/>
            <person name="Lindquist E."/>
            <person name="Lipzen A."/>
            <person name="Meier-Kolthoff J.P."/>
            <person name="Ohm R.A."/>
            <person name="Otillar R.P."/>
            <person name="Pangilinan J."/>
            <person name="Peng Y."/>
            <person name="Rokas A."/>
            <person name="Rosa C.A."/>
            <person name="Scheuner C."/>
            <person name="Sibirny A.A."/>
            <person name="Slot J.C."/>
            <person name="Stielow J.B."/>
            <person name="Sun H."/>
            <person name="Kurtzman C.P."/>
            <person name="Blackwell M."/>
            <person name="Grigoriev I.V."/>
            <person name="Jeffries T.W."/>
        </authorList>
    </citation>
    <scope>NUCLEOTIDE SEQUENCE [LARGE SCALE GENOMIC DNA]</scope>
    <source>
        <strain evidence="4">DSM 1968</strain>
    </source>
</reference>
<keyword evidence="2" id="KW-0812">Transmembrane</keyword>
<feature type="compositionally biased region" description="Low complexity" evidence="1">
    <location>
        <begin position="48"/>
        <end position="58"/>
    </location>
</feature>
<dbReference type="GeneID" id="30962306"/>
<evidence type="ECO:0000256" key="1">
    <source>
        <dbReference type="SAM" id="MobiDB-lite"/>
    </source>
</evidence>
<gene>
    <name evidence="3" type="ORF">ASCRUDRAFT_10715</name>
</gene>
<evidence type="ECO:0000313" key="4">
    <source>
        <dbReference type="Proteomes" id="UP000095038"/>
    </source>
</evidence>
<dbReference type="InParanoid" id="A0A1D2V852"/>
<evidence type="ECO:0000256" key="2">
    <source>
        <dbReference type="SAM" id="Phobius"/>
    </source>
</evidence>
<dbReference type="Proteomes" id="UP000095038">
    <property type="component" value="Unassembled WGS sequence"/>
</dbReference>
<sequence>MLKFNSKIESKFGLLKFELSNMKVLRYLIETKTELVVEDDFKKRNDNGNENGNVNGNANGAGGDNGNSNGNSNGGYWGYLGYNGNNNGNANGNSNEDLLKNYIFTSSNITDYSTISAISITILCQPYETKYIKNDNSNNDDVFIYTCYFYYVFIFYSISIKFYYQLNNNSNQNNSNIKNDISL</sequence>
<proteinExistence type="predicted"/>